<evidence type="ECO:0000313" key="1">
    <source>
        <dbReference type="EMBL" id="KOC60092.1"/>
    </source>
</evidence>
<reference evidence="1 2" key="1">
    <citation type="submission" date="2015-07" db="EMBL/GenBank/DDBJ databases">
        <title>The genome of Habropoda laboriosa.</title>
        <authorList>
            <person name="Pan H."/>
            <person name="Kapheim K."/>
        </authorList>
    </citation>
    <scope>NUCLEOTIDE SEQUENCE [LARGE SCALE GENOMIC DNA]</scope>
    <source>
        <strain evidence="1">0110345459</strain>
    </source>
</reference>
<dbReference type="Proteomes" id="UP000053825">
    <property type="component" value="Unassembled WGS sequence"/>
</dbReference>
<dbReference type="AlphaFoldDB" id="A0A0L7QN68"/>
<evidence type="ECO:0000313" key="2">
    <source>
        <dbReference type="Proteomes" id="UP000053825"/>
    </source>
</evidence>
<dbReference type="EMBL" id="KQ414856">
    <property type="protein sequence ID" value="KOC60092.1"/>
    <property type="molecule type" value="Genomic_DNA"/>
</dbReference>
<proteinExistence type="predicted"/>
<gene>
    <name evidence="1" type="ORF">WH47_09090</name>
</gene>
<dbReference type="STRING" id="597456.A0A0L7QN68"/>
<protein>
    <recommendedName>
        <fullName evidence="3">DDE Tnp4 domain-containing protein</fullName>
    </recommendedName>
</protein>
<accession>A0A0L7QN68</accession>
<keyword evidence="2" id="KW-1185">Reference proteome</keyword>
<feature type="non-terminal residue" evidence="1">
    <location>
        <position position="1"/>
    </location>
</feature>
<name>A0A0L7QN68_9HYME</name>
<sequence>KANFPYCIGAVDGKHIRNKKPPKSGSTYVSIGSYGKDCESSIYKRTTLWEKLTEDNLDIPKSRSFDEHSETNILFVFIRTEGFTLHTKIRLYGGTHLDKKKRIFNYCFSILANKRRICHRPIDVN</sequence>
<evidence type="ECO:0008006" key="3">
    <source>
        <dbReference type="Google" id="ProtNLM"/>
    </source>
</evidence>
<organism evidence="1 2">
    <name type="scientific">Habropoda laboriosa</name>
    <dbReference type="NCBI Taxonomy" id="597456"/>
    <lineage>
        <taxon>Eukaryota</taxon>
        <taxon>Metazoa</taxon>
        <taxon>Ecdysozoa</taxon>
        <taxon>Arthropoda</taxon>
        <taxon>Hexapoda</taxon>
        <taxon>Insecta</taxon>
        <taxon>Pterygota</taxon>
        <taxon>Neoptera</taxon>
        <taxon>Endopterygota</taxon>
        <taxon>Hymenoptera</taxon>
        <taxon>Apocrita</taxon>
        <taxon>Aculeata</taxon>
        <taxon>Apoidea</taxon>
        <taxon>Anthophila</taxon>
        <taxon>Apidae</taxon>
        <taxon>Habropoda</taxon>
    </lineage>
</organism>